<dbReference type="RefSeq" id="WP_202953730.1">
    <property type="nucleotide sequence ID" value="NZ_JAPCID010000006.1"/>
</dbReference>
<sequence length="272" mass="29204">MGGRDPHETHRVTTPLELLFVVAYGMAADELAHYLADGHVKAGIIGFTFAAFGITWAWINFSWFSWAFDVDDWISVAQVGWIVLVFAHTSILVTFIFVILLTALEFTGPYIAETRRGGTPWHAHHLAERYGLLIIIALGEGIIGAIASLSAVVGPEGPGWSVSAAVVAFAGVGLTFGLWWAYFVIPFGDFLHARREKSFGWGYGNVPVIAAVVAGGGGLHVAAYYIEHHSELGAAATILTTAIPVGVAILGIYGLYAYLVSAIDGWMLQSLQ</sequence>
<keyword evidence="1" id="KW-0812">Transmembrane</keyword>
<organism evidence="2 3">
    <name type="scientific">Solirubrobacter deserti</name>
    <dbReference type="NCBI Taxonomy" id="2282478"/>
    <lineage>
        <taxon>Bacteria</taxon>
        <taxon>Bacillati</taxon>
        <taxon>Actinomycetota</taxon>
        <taxon>Thermoleophilia</taxon>
        <taxon>Solirubrobacterales</taxon>
        <taxon>Solirubrobacteraceae</taxon>
        <taxon>Solirubrobacter</taxon>
    </lineage>
</organism>
<protein>
    <submittedName>
        <fullName evidence="2">Low temperature requirement protein A</fullName>
    </submittedName>
</protein>
<gene>
    <name evidence="2" type="ORF">OJ962_05085</name>
</gene>
<comment type="caution">
    <text evidence="2">The sequence shown here is derived from an EMBL/GenBank/DDBJ whole genome shotgun (WGS) entry which is preliminary data.</text>
</comment>
<keyword evidence="1" id="KW-1133">Transmembrane helix</keyword>
<dbReference type="Pfam" id="PF06772">
    <property type="entry name" value="LtrA"/>
    <property type="match status" value="1"/>
</dbReference>
<feature type="transmembrane region" description="Helical" evidence="1">
    <location>
        <begin position="160"/>
        <end position="185"/>
    </location>
</feature>
<feature type="transmembrane region" description="Helical" evidence="1">
    <location>
        <begin position="130"/>
        <end position="154"/>
    </location>
</feature>
<evidence type="ECO:0000313" key="3">
    <source>
        <dbReference type="Proteomes" id="UP001147700"/>
    </source>
</evidence>
<proteinExistence type="predicted"/>
<feature type="transmembrane region" description="Helical" evidence="1">
    <location>
        <begin position="40"/>
        <end position="59"/>
    </location>
</feature>
<keyword evidence="1" id="KW-0472">Membrane</keyword>
<feature type="transmembrane region" description="Helical" evidence="1">
    <location>
        <begin position="79"/>
        <end position="106"/>
    </location>
</feature>
<dbReference type="PANTHER" id="PTHR36840">
    <property type="entry name" value="BLL5714 PROTEIN"/>
    <property type="match status" value="1"/>
</dbReference>
<dbReference type="InterPro" id="IPR010640">
    <property type="entry name" value="Low_temperature_requirement_A"/>
</dbReference>
<dbReference type="PANTHER" id="PTHR36840:SF1">
    <property type="entry name" value="BLL5714 PROTEIN"/>
    <property type="match status" value="1"/>
</dbReference>
<dbReference type="EMBL" id="JAPCID010000006">
    <property type="protein sequence ID" value="MDA0136864.1"/>
    <property type="molecule type" value="Genomic_DNA"/>
</dbReference>
<feature type="transmembrane region" description="Helical" evidence="1">
    <location>
        <begin position="206"/>
        <end position="226"/>
    </location>
</feature>
<reference evidence="2" key="1">
    <citation type="submission" date="2022-10" db="EMBL/GenBank/DDBJ databases">
        <title>The WGS of Solirubrobacter sp. CPCC 204708.</title>
        <authorList>
            <person name="Jiang Z."/>
        </authorList>
    </citation>
    <scope>NUCLEOTIDE SEQUENCE</scope>
    <source>
        <strain evidence="2">CPCC 204708</strain>
    </source>
</reference>
<name>A0ABT4REA1_9ACTN</name>
<dbReference type="Proteomes" id="UP001147700">
    <property type="component" value="Unassembled WGS sequence"/>
</dbReference>
<accession>A0ABT4REA1</accession>
<feature type="transmembrane region" description="Helical" evidence="1">
    <location>
        <begin position="232"/>
        <end position="259"/>
    </location>
</feature>
<evidence type="ECO:0000313" key="2">
    <source>
        <dbReference type="EMBL" id="MDA0136864.1"/>
    </source>
</evidence>
<evidence type="ECO:0000256" key="1">
    <source>
        <dbReference type="SAM" id="Phobius"/>
    </source>
</evidence>
<keyword evidence="3" id="KW-1185">Reference proteome</keyword>